<comment type="caution">
    <text evidence="2">The sequence shown here is derived from an EMBL/GenBank/DDBJ whole genome shotgun (WGS) entry which is preliminary data.</text>
</comment>
<dbReference type="Proteomes" id="UP000799536">
    <property type="component" value="Unassembled WGS sequence"/>
</dbReference>
<protein>
    <submittedName>
        <fullName evidence="2">Uncharacterized protein</fullName>
    </submittedName>
</protein>
<evidence type="ECO:0000313" key="2">
    <source>
        <dbReference type="EMBL" id="KAF2200829.1"/>
    </source>
</evidence>
<evidence type="ECO:0000256" key="1">
    <source>
        <dbReference type="SAM" id="MobiDB-lite"/>
    </source>
</evidence>
<name>A0A9P4MPM0_9PLEO</name>
<dbReference type="EMBL" id="ML994003">
    <property type="protein sequence ID" value="KAF2200829.1"/>
    <property type="molecule type" value="Genomic_DNA"/>
</dbReference>
<organism evidence="2 3">
    <name type="scientific">Delitschia confertaspora ATCC 74209</name>
    <dbReference type="NCBI Taxonomy" id="1513339"/>
    <lineage>
        <taxon>Eukaryota</taxon>
        <taxon>Fungi</taxon>
        <taxon>Dikarya</taxon>
        <taxon>Ascomycota</taxon>
        <taxon>Pezizomycotina</taxon>
        <taxon>Dothideomycetes</taxon>
        <taxon>Pleosporomycetidae</taxon>
        <taxon>Pleosporales</taxon>
        <taxon>Delitschiaceae</taxon>
        <taxon>Delitschia</taxon>
    </lineage>
</organism>
<accession>A0A9P4MPM0</accession>
<feature type="region of interest" description="Disordered" evidence="1">
    <location>
        <begin position="22"/>
        <end position="166"/>
    </location>
</feature>
<gene>
    <name evidence="2" type="ORF">GQ43DRAFT_57679</name>
</gene>
<evidence type="ECO:0000313" key="3">
    <source>
        <dbReference type="Proteomes" id="UP000799536"/>
    </source>
</evidence>
<keyword evidence="3" id="KW-1185">Reference proteome</keyword>
<proteinExistence type="predicted"/>
<feature type="compositionally biased region" description="Basic and acidic residues" evidence="1">
    <location>
        <begin position="83"/>
        <end position="97"/>
    </location>
</feature>
<dbReference type="AlphaFoldDB" id="A0A9P4MPM0"/>
<reference evidence="2" key="1">
    <citation type="journal article" date="2020" name="Stud. Mycol.">
        <title>101 Dothideomycetes genomes: a test case for predicting lifestyles and emergence of pathogens.</title>
        <authorList>
            <person name="Haridas S."/>
            <person name="Albert R."/>
            <person name="Binder M."/>
            <person name="Bloem J."/>
            <person name="Labutti K."/>
            <person name="Salamov A."/>
            <person name="Andreopoulos B."/>
            <person name="Baker S."/>
            <person name="Barry K."/>
            <person name="Bills G."/>
            <person name="Bluhm B."/>
            <person name="Cannon C."/>
            <person name="Castanera R."/>
            <person name="Culley D."/>
            <person name="Daum C."/>
            <person name="Ezra D."/>
            <person name="Gonzalez J."/>
            <person name="Henrissat B."/>
            <person name="Kuo A."/>
            <person name="Liang C."/>
            <person name="Lipzen A."/>
            <person name="Lutzoni F."/>
            <person name="Magnuson J."/>
            <person name="Mondo S."/>
            <person name="Nolan M."/>
            <person name="Ohm R."/>
            <person name="Pangilinan J."/>
            <person name="Park H.-J."/>
            <person name="Ramirez L."/>
            <person name="Alfaro M."/>
            <person name="Sun H."/>
            <person name="Tritt A."/>
            <person name="Yoshinaga Y."/>
            <person name="Zwiers L.-H."/>
            <person name="Turgeon B."/>
            <person name="Goodwin S."/>
            <person name="Spatafora J."/>
            <person name="Crous P."/>
            <person name="Grigoriev I."/>
        </authorList>
    </citation>
    <scope>NUCLEOTIDE SEQUENCE</scope>
    <source>
        <strain evidence="2">ATCC 74209</strain>
    </source>
</reference>
<feature type="compositionally biased region" description="Pro residues" evidence="1">
    <location>
        <begin position="115"/>
        <end position="139"/>
    </location>
</feature>
<dbReference type="OrthoDB" id="5419162at2759"/>
<feature type="compositionally biased region" description="Low complexity" evidence="1">
    <location>
        <begin position="145"/>
        <end position="156"/>
    </location>
</feature>
<sequence>MEDIEMDPEMAALMGFSSFGKKRKFESSPEANRGPEASGANSAPLGVRPKISAPMGHEKIDLELSEPGVGVGVGVGGNVEEFGEGKGKGEGKKKEEGGGSGLADFLSRGKQLESNPPPNTLPPKPSTLPPKPSTFPAPPRAAEENSTNNPNMPNTPAADDDMRAQAQGKMLSFGGPVELSQQELYALRQGISNEYGDMVVFLPSFVEDPWRGLV</sequence>